<evidence type="ECO:0000313" key="2">
    <source>
        <dbReference type="EMBL" id="PIV10169.1"/>
    </source>
</evidence>
<dbReference type="SMART" id="SM00089">
    <property type="entry name" value="PKD"/>
    <property type="match status" value="1"/>
</dbReference>
<proteinExistence type="predicted"/>
<dbReference type="Proteomes" id="UP000229894">
    <property type="component" value="Unassembled WGS sequence"/>
</dbReference>
<dbReference type="Gene3D" id="2.60.40.10">
    <property type="entry name" value="Immunoglobulins"/>
    <property type="match status" value="2"/>
</dbReference>
<accession>A0A2M7BUF5</accession>
<dbReference type="AlphaFoldDB" id="A0A2M7BUF5"/>
<dbReference type="EMBL" id="PEUX01000040">
    <property type="protein sequence ID" value="PIV10169.1"/>
    <property type="molecule type" value="Genomic_DNA"/>
</dbReference>
<protein>
    <recommendedName>
        <fullName evidence="1">PKD domain-containing protein</fullName>
    </recommendedName>
</protein>
<reference evidence="3" key="1">
    <citation type="submission" date="2017-09" db="EMBL/GenBank/DDBJ databases">
        <title>Depth-based differentiation of microbial function through sediment-hosted aquifers and enrichment of novel symbionts in the deep terrestrial subsurface.</title>
        <authorList>
            <person name="Probst A.J."/>
            <person name="Ladd B."/>
            <person name="Jarett J.K."/>
            <person name="Geller-Mcgrath D.E."/>
            <person name="Sieber C.M.K."/>
            <person name="Emerson J.B."/>
            <person name="Anantharaman K."/>
            <person name="Thomas B.C."/>
            <person name="Malmstrom R."/>
            <person name="Stieglmeier M."/>
            <person name="Klingl A."/>
            <person name="Woyke T."/>
            <person name="Ryan C.M."/>
            <person name="Banfield J.F."/>
        </authorList>
    </citation>
    <scope>NUCLEOTIDE SEQUENCE [LARGE SCALE GENOMIC DNA]</scope>
</reference>
<dbReference type="InterPro" id="IPR013783">
    <property type="entry name" value="Ig-like_fold"/>
</dbReference>
<dbReference type="PROSITE" id="PS50093">
    <property type="entry name" value="PKD"/>
    <property type="match status" value="1"/>
</dbReference>
<gene>
    <name evidence="2" type="ORF">COS49_02010</name>
</gene>
<dbReference type="CDD" id="cd00146">
    <property type="entry name" value="PKD"/>
    <property type="match status" value="1"/>
</dbReference>
<dbReference type="InterPro" id="IPR022409">
    <property type="entry name" value="PKD/Chitinase_dom"/>
</dbReference>
<dbReference type="InterPro" id="IPR000601">
    <property type="entry name" value="PKD_dom"/>
</dbReference>
<evidence type="ECO:0000313" key="3">
    <source>
        <dbReference type="Proteomes" id="UP000229894"/>
    </source>
</evidence>
<dbReference type="Pfam" id="PF18911">
    <property type="entry name" value="PKD_4"/>
    <property type="match status" value="1"/>
</dbReference>
<dbReference type="SUPFAM" id="SSF49299">
    <property type="entry name" value="PKD domain"/>
    <property type="match status" value="1"/>
</dbReference>
<comment type="caution">
    <text evidence="2">The sequence shown here is derived from an EMBL/GenBank/DDBJ whole genome shotgun (WGS) entry which is preliminary data.</text>
</comment>
<organism evidence="2 3">
    <name type="scientific">Candidatus Portnoybacteria bacterium CG03_land_8_20_14_0_80_41_10</name>
    <dbReference type="NCBI Taxonomy" id="1974808"/>
    <lineage>
        <taxon>Bacteria</taxon>
        <taxon>Candidatus Portnoyibacteriota</taxon>
    </lineage>
</organism>
<feature type="domain" description="PKD" evidence="1">
    <location>
        <begin position="348"/>
        <end position="429"/>
    </location>
</feature>
<dbReference type="InterPro" id="IPR035986">
    <property type="entry name" value="PKD_dom_sf"/>
</dbReference>
<sequence length="444" mass="48063">MSKQVIILVLAVSFLGIFGLDFLTEAGSGENVSGYAWSENIGWVSFNSTNCDSDGDGITDTGNYPNCPTGQSISSYGVNIDSGSGKLSGHAWSAESSGDYIGWISFDESDTGSPPSDDPCSDESCIAKINPPGQLGKSDVFIEGWARVLACCDSVPCTSSGACSNCGGWDGWIRFDHGRADEPYIDIDGDWHGWAWGDMVVGWISFNGADPDAGGNYKVTLGQVNHPPTATNLQNTASVVDYCSESPNNIFLGWQFNDDDSGDSQSAYEIEVTRESDNQTKTTGKQTSSASSVAVFTVNSLIGEQFIWYDSSEQGYTWKIKVWDSQDTESDWSDTDSFNTPKHRYPSSIEDFSWSPTKPSAEEDVVFTDHSTVYGGSTKSAWSWTFGDGNPATSNEQNPTIQFTKSGEHQVTLEVTDSDNYACPATRTVGAQAELPGWQEILPW</sequence>
<name>A0A2M7BUF5_9BACT</name>
<dbReference type="Pfam" id="PF25788">
    <property type="entry name" value="Ig_Rha78A_N"/>
    <property type="match status" value="1"/>
</dbReference>
<evidence type="ECO:0000259" key="1">
    <source>
        <dbReference type="PROSITE" id="PS50093"/>
    </source>
</evidence>